<dbReference type="InterPro" id="IPR016193">
    <property type="entry name" value="Cytidine_deaminase-like"/>
</dbReference>
<evidence type="ECO:0000256" key="3">
    <source>
        <dbReference type="ARBA" id="ARBA00022801"/>
    </source>
</evidence>
<dbReference type="GO" id="GO:0002100">
    <property type="term" value="P:tRNA wobble adenosine to inosine editing"/>
    <property type="evidence" value="ECO:0007669"/>
    <property type="project" value="UniProtKB-UniRule"/>
</dbReference>
<protein>
    <recommendedName>
        <fullName evidence="6">tRNA-specific adenosine deaminase</fullName>
        <ecNumber evidence="6">3.5.4.33</ecNumber>
    </recommendedName>
</protein>
<evidence type="ECO:0000259" key="7">
    <source>
        <dbReference type="PROSITE" id="PS51747"/>
    </source>
</evidence>
<keyword evidence="4 6" id="KW-0862">Zinc</keyword>
<dbReference type="InterPro" id="IPR028883">
    <property type="entry name" value="tRNA_aden_deaminase"/>
</dbReference>
<organism evidence="8 9">
    <name type="scientific">Clostridium thermobutyricum DSM 4928</name>
    <dbReference type="NCBI Taxonomy" id="1121339"/>
    <lineage>
        <taxon>Bacteria</taxon>
        <taxon>Bacillati</taxon>
        <taxon>Bacillota</taxon>
        <taxon>Clostridia</taxon>
        <taxon>Eubacteriales</taxon>
        <taxon>Clostridiaceae</taxon>
        <taxon>Clostridium</taxon>
    </lineage>
</organism>
<comment type="subunit">
    <text evidence="6">Homodimer.</text>
</comment>
<reference evidence="8 9" key="1">
    <citation type="submission" date="2016-02" db="EMBL/GenBank/DDBJ databases">
        <title>Genome sequence of Clostridium thermobutyricum DSM 4928.</title>
        <authorList>
            <person name="Poehlein A."/>
            <person name="Daniel R."/>
        </authorList>
    </citation>
    <scope>NUCLEOTIDE SEQUENCE [LARGE SCALE GENOMIC DNA]</scope>
    <source>
        <strain evidence="8 9">DSM 4928</strain>
    </source>
</reference>
<feature type="binding site" evidence="6">
    <location>
        <position position="82"/>
    </location>
    <ligand>
        <name>Zn(2+)</name>
        <dbReference type="ChEBI" id="CHEBI:29105"/>
        <note>catalytic</note>
    </ligand>
</feature>
<comment type="function">
    <text evidence="6">Catalyzes the deamination of adenosine to inosine at the wobble position 34 of tRNA(Arg2).</text>
</comment>
<dbReference type="RefSeq" id="WP_080021777.1">
    <property type="nucleotide sequence ID" value="NZ_LTAY01000020.1"/>
</dbReference>
<dbReference type="AlphaFoldDB" id="A0A1V4SYB9"/>
<evidence type="ECO:0000256" key="4">
    <source>
        <dbReference type="ARBA" id="ARBA00022833"/>
    </source>
</evidence>
<dbReference type="PANTHER" id="PTHR11079:SF202">
    <property type="entry name" value="TRNA-SPECIFIC ADENOSINE DEAMINASE"/>
    <property type="match status" value="1"/>
</dbReference>
<comment type="cofactor">
    <cofactor evidence="6">
        <name>Zn(2+)</name>
        <dbReference type="ChEBI" id="CHEBI:29105"/>
    </cofactor>
    <text evidence="6">Binds 1 zinc ion per subunit.</text>
</comment>
<evidence type="ECO:0000313" key="8">
    <source>
        <dbReference type="EMBL" id="OPX49930.1"/>
    </source>
</evidence>
<keyword evidence="2 6" id="KW-0479">Metal-binding</keyword>
<dbReference type="Gene3D" id="3.40.140.10">
    <property type="entry name" value="Cytidine Deaminase, domain 2"/>
    <property type="match status" value="1"/>
</dbReference>
<dbReference type="CDD" id="cd01285">
    <property type="entry name" value="nucleoside_deaminase"/>
    <property type="match status" value="1"/>
</dbReference>
<sequence length="150" mass="16865">MKFLDLAILEAKKALEAGEVPVGAVIVKDGEVISKAHNMKETLKNPLAHSEIIAINEACKKNGDWRLNGYEMYVTLEPCSMCASAIIQSRISKLYIGTFNIDMGACGTVIDITNNKYLNSNLDVEWMYNLECSELIKRFFEVKRKVKKSK</sequence>
<dbReference type="GO" id="GO:0052717">
    <property type="term" value="F:tRNA-specific adenosine-34 deaminase activity"/>
    <property type="evidence" value="ECO:0007669"/>
    <property type="project" value="UniProtKB-UniRule"/>
</dbReference>
<accession>A0A1V4SYB9</accession>
<dbReference type="GO" id="GO:0008270">
    <property type="term" value="F:zinc ion binding"/>
    <property type="evidence" value="ECO:0007669"/>
    <property type="project" value="UniProtKB-UniRule"/>
</dbReference>
<dbReference type="EMBL" id="LTAY01000020">
    <property type="protein sequence ID" value="OPX49930.1"/>
    <property type="molecule type" value="Genomic_DNA"/>
</dbReference>
<keyword evidence="3 6" id="KW-0378">Hydrolase</keyword>
<dbReference type="HAMAP" id="MF_00972">
    <property type="entry name" value="tRNA_aden_deaminase"/>
    <property type="match status" value="1"/>
</dbReference>
<gene>
    <name evidence="8" type="primary">tadA_1</name>
    <name evidence="6" type="synonym">tadA</name>
    <name evidence="8" type="ORF">CLTHE_04100</name>
</gene>
<keyword evidence="1 6" id="KW-0819">tRNA processing</keyword>
<evidence type="ECO:0000256" key="6">
    <source>
        <dbReference type="HAMAP-Rule" id="MF_00972"/>
    </source>
</evidence>
<evidence type="ECO:0000313" key="9">
    <source>
        <dbReference type="Proteomes" id="UP000191448"/>
    </source>
</evidence>
<dbReference type="EC" id="3.5.4.33" evidence="6"/>
<dbReference type="Pfam" id="PF00383">
    <property type="entry name" value="dCMP_cyt_deam_1"/>
    <property type="match status" value="1"/>
</dbReference>
<proteinExistence type="inferred from homology"/>
<feature type="active site" description="Proton donor" evidence="6">
    <location>
        <position position="51"/>
    </location>
</feature>
<comment type="catalytic activity">
    <reaction evidence="5 6">
        <text>adenosine(34) in tRNA + H2O + H(+) = inosine(34) in tRNA + NH4(+)</text>
        <dbReference type="Rhea" id="RHEA:43168"/>
        <dbReference type="Rhea" id="RHEA-COMP:10373"/>
        <dbReference type="Rhea" id="RHEA-COMP:10374"/>
        <dbReference type="ChEBI" id="CHEBI:15377"/>
        <dbReference type="ChEBI" id="CHEBI:15378"/>
        <dbReference type="ChEBI" id="CHEBI:28938"/>
        <dbReference type="ChEBI" id="CHEBI:74411"/>
        <dbReference type="ChEBI" id="CHEBI:82852"/>
        <dbReference type="EC" id="3.5.4.33"/>
    </reaction>
</comment>
<dbReference type="SUPFAM" id="SSF53927">
    <property type="entry name" value="Cytidine deaminase-like"/>
    <property type="match status" value="1"/>
</dbReference>
<dbReference type="InterPro" id="IPR002125">
    <property type="entry name" value="CMP_dCMP_dom"/>
</dbReference>
<comment type="similarity">
    <text evidence="6">Belongs to the cytidine and deoxycytidylate deaminase family.</text>
</comment>
<name>A0A1V4SYB9_9CLOT</name>
<dbReference type="Proteomes" id="UP000191448">
    <property type="component" value="Unassembled WGS sequence"/>
</dbReference>
<evidence type="ECO:0000256" key="5">
    <source>
        <dbReference type="ARBA" id="ARBA00048045"/>
    </source>
</evidence>
<comment type="caution">
    <text evidence="8">The sequence shown here is derived from an EMBL/GenBank/DDBJ whole genome shotgun (WGS) entry which is preliminary data.</text>
</comment>
<evidence type="ECO:0000256" key="2">
    <source>
        <dbReference type="ARBA" id="ARBA00022723"/>
    </source>
</evidence>
<dbReference type="PROSITE" id="PS51747">
    <property type="entry name" value="CYT_DCMP_DEAMINASES_2"/>
    <property type="match status" value="1"/>
</dbReference>
<dbReference type="OrthoDB" id="9802676at2"/>
<dbReference type="PANTHER" id="PTHR11079">
    <property type="entry name" value="CYTOSINE DEAMINASE FAMILY MEMBER"/>
    <property type="match status" value="1"/>
</dbReference>
<feature type="binding site" evidence="6">
    <location>
        <position position="79"/>
    </location>
    <ligand>
        <name>Zn(2+)</name>
        <dbReference type="ChEBI" id="CHEBI:29105"/>
        <note>catalytic</note>
    </ligand>
</feature>
<feature type="binding site" evidence="6">
    <location>
        <position position="49"/>
    </location>
    <ligand>
        <name>Zn(2+)</name>
        <dbReference type="ChEBI" id="CHEBI:29105"/>
        <note>catalytic</note>
    </ligand>
</feature>
<evidence type="ECO:0000256" key="1">
    <source>
        <dbReference type="ARBA" id="ARBA00022694"/>
    </source>
</evidence>
<feature type="domain" description="CMP/dCMP-type deaminase" evidence="7">
    <location>
        <begin position="1"/>
        <end position="125"/>
    </location>
</feature>